<sequence length="1805" mass="194073">MKTNYKIILISIILLGLVMSFGAVSAADLNTVQSGEVSGGVDIASSNPGVENGELTYEIPDSVENIQYAGLFVDSYTAGSSNLVYGSEANITLTKNGESEQIASERLVASVGSADGEVYVINDHTTKCFADYMMTYNLTDRLQDAKGNITITVNATPIEGYTFYNKIKLIGLVFTYDDGDGDQFHYWVNAGSSWVKTDSGETSKATFKLGNVNYDPTVATLDNFALSSQDGVYTFNGKEMDESIVTETGVYYYIHHKFDILDKIKNMTNTLVYTPGEGSYSFRNVLSVVKLVKTVPVYAKVNISSEYDDIVFSGTENLLKVGITNNGTGSASYLLDLYADGKKVNSSQISLAAGREAVISLIDNTIRPSAADTVSGADNKKINYTVVVSDKNTGEVLDESSIFPNLLYNGYLGKGLAYPAEKISSFKNITVNGGMIIESLGDSTYLDASMTGKTDSWTIDLPDGAFFTDAFVYVPYNLDNGNVPMFTSTFNGAAVNPIASYRDQPNIGENAKNGYGLLVYDVGELIKAGVNSFALSKEAGIAGVYPSTLIAFYNLTDSDLLTSAFIFNGADLLSNEYNSLGRDVSSDNILSIGAFDGLVSAKLHVFAADCQAGEGDLTVNGKSYKNVWAGTNRSVGDYVVDLGKSTNASNEVSFISTASNILALQQLAVVQYNVPSVKASLVSEYSNAVFAGTNNVLSLNITNNGKFDSIYTVDFYVDGKKQNSTEISLKSGANKGLYLIDDTIRPIDASTVNGADNPKVNYTVVIIDKEKSMVLDEITITPSLLYNGNLGKDLAYPAENITSFRNITVSGGVIVDTLDDSTYINSQATNRTDIWNVNVADGDVFTDAFVYVPYNWDKTNGYMPVWNARFNGVAVSPLVSYRDQSNIGFFGKNGYGLVVYDVSKLIKSGENTFTLEKEAGITAVYPSTLMAFYNATSSNSLKTIYIYNGADLLANENNFLNRTVASDSHLDISSFKEVISAKLYVFSAGAQKGEGNIIFNNKTYKDVWNGTVNSVDSFIIDLGKSPSVSNDVSFVSTGSTIMALQQLIVLDYYVSSVKANVSSEYSGAVFAGTDNVLKVDLTNDGQGGSVYVLDFYIDGKIVNSTEIPLDAGKSTEIFLVDDKIRPVDASTVNGANNAKVNYTITVTDKASGLVLYEASLNPIVLYNGNLGKDLAYPAENISFFDAITVNGGVIIDTLDDSTYLGAKTTGRTDVWKVEIPKDGKIVDGFVYVSYNWDKTNGSMPIWNVSFNGVSVSPVAHYRDQSNMGTYGKYGYGLVVYDVGELIKSAENKFTLEKENGTTAVYPSTLLAFYNRTESNNRTTVYMYNGADLLSNANNFLGRTVASNAALDLALNPNDEIKSSRLYVFAASGQSGEGKLIVNNKTFNNVYNGSANSVDAYIIDLGKSPSASNNVSFIATGSTILALQQFVVVDAIHQSSEELQKMINSARAGSTLNLGSNVFKDVSNVIINKDLTITGGTIYAREGETIFVVTDRSAGGPKEVNITGVKFVLDNANTILQARAVNGSTPTSIDVASINIKKNNISFVDDDVVPESITVLDLKSQRSSIAPTRNLTISGNNLIAGICPFMFEVTSFNGKDSVVVPEGGNIPDKKASVIHYEDMVTTAINTNIEGRVGKYFEVNLTDSNGNPLKDKKVQIGFNGVVYDRTTNATGGVKLQINLGYKGTYTFAIAFLGDDYYNGSFVVAKIKVNTQKTKISTSSKTYKASAKTKAISATLKDASSNPISGKKLSFTVNGKTYSATTNSKGTATVNVSLSKKGTYSFTVKYAGDDMYAGATSSSKVVIK</sequence>
<accession>D3E0S4</accession>
<dbReference type="SUPFAM" id="SSF49373">
    <property type="entry name" value="Invasin/intimin cell-adhesion fragments"/>
    <property type="match status" value="1"/>
</dbReference>
<reference evidence="3 4" key="1">
    <citation type="journal article" date="2010" name="PLoS ONE">
        <title>The genome sequence of the rumen methanogen Methanobrevibacter ruminantium reveals new possibilities for controlling ruminant methane emissions.</title>
        <authorList>
            <person name="Leahy S.C."/>
            <person name="Kelly W.J."/>
            <person name="Altermann E."/>
            <person name="Ronimus R.S."/>
            <person name="Yeoman C.J."/>
            <person name="Pacheco D.M."/>
            <person name="Li D."/>
            <person name="Kong Z."/>
            <person name="McTavish S."/>
            <person name="Sang C."/>
            <person name="Lambie S.C."/>
            <person name="Janssen P.H."/>
            <person name="Dey D."/>
            <person name="Attwood G.T."/>
        </authorList>
    </citation>
    <scope>NUCLEOTIDE SEQUENCE [LARGE SCALE GENOMIC DNA]</scope>
    <source>
        <strain evidence="4">ATCC 35063 / DSM 1093 / JCM 13430 / OCM 146 / M1</strain>
    </source>
</reference>
<dbReference type="EMBL" id="CP001719">
    <property type="protein sequence ID" value="ADC47898.1"/>
    <property type="molecule type" value="Genomic_DNA"/>
</dbReference>
<dbReference type="PROSITE" id="PS51127">
    <property type="entry name" value="BIG1"/>
    <property type="match status" value="1"/>
</dbReference>
<dbReference type="RefSeq" id="WP_012956846.1">
    <property type="nucleotide sequence ID" value="NC_013790.1"/>
</dbReference>
<name>D3E0S4_METRM</name>
<evidence type="ECO:0000256" key="1">
    <source>
        <dbReference type="ARBA" id="ARBA00010116"/>
    </source>
</evidence>
<dbReference type="KEGG" id="mru:mru_2048"/>
<dbReference type="Gene3D" id="2.60.40.10">
    <property type="entry name" value="Immunoglobulins"/>
    <property type="match status" value="2"/>
</dbReference>
<comment type="similarity">
    <text evidence="1">Belongs to the intimin/invasin family.</text>
</comment>
<keyword evidence="4" id="KW-1185">Reference proteome</keyword>
<dbReference type="Pfam" id="PF11824">
    <property type="entry name" value="DUF3344"/>
    <property type="match status" value="4"/>
</dbReference>
<dbReference type="GeneID" id="8771724"/>
<protein>
    <submittedName>
        <fullName evidence="3">Adhesin-like protein</fullName>
    </submittedName>
</protein>
<dbReference type="eggNOG" id="arCOG03550">
    <property type="taxonomic scope" value="Archaea"/>
</dbReference>
<evidence type="ECO:0000313" key="4">
    <source>
        <dbReference type="Proteomes" id="UP000008680"/>
    </source>
</evidence>
<dbReference type="PATRIC" id="fig|634498.28.peg.2049"/>
<organism evidence="3 4">
    <name type="scientific">Methanobrevibacter ruminantium (strain ATCC 35063 / DSM 1093 / JCM 13430 / OCM 146 / M1)</name>
    <name type="common">Methanobacterium ruminantium</name>
    <dbReference type="NCBI Taxonomy" id="634498"/>
    <lineage>
        <taxon>Archaea</taxon>
        <taxon>Methanobacteriati</taxon>
        <taxon>Methanobacteriota</taxon>
        <taxon>Methanomada group</taxon>
        <taxon>Methanobacteria</taxon>
        <taxon>Methanobacteriales</taxon>
        <taxon>Methanobacteriaceae</taxon>
        <taxon>Methanobrevibacter</taxon>
    </lineage>
</organism>
<dbReference type="InterPro" id="IPR021779">
    <property type="entry name" value="DUF3344"/>
</dbReference>
<evidence type="ECO:0000313" key="3">
    <source>
        <dbReference type="EMBL" id="ADC47898.1"/>
    </source>
</evidence>
<proteinExistence type="inferred from homology"/>
<dbReference type="InterPro" id="IPR008964">
    <property type="entry name" value="Invasin/intimin_cell_adhesion"/>
</dbReference>
<dbReference type="eggNOG" id="arCOG02532">
    <property type="taxonomic scope" value="Archaea"/>
</dbReference>
<dbReference type="eggNOG" id="arCOG02488">
    <property type="taxonomic scope" value="Archaea"/>
</dbReference>
<dbReference type="HOGENOM" id="CLU_237994_0_0_2"/>
<dbReference type="OrthoDB" id="78465at2157"/>
<dbReference type="InterPro" id="IPR003344">
    <property type="entry name" value="Big_1_dom"/>
</dbReference>
<dbReference type="InterPro" id="IPR013783">
    <property type="entry name" value="Ig-like_fold"/>
</dbReference>
<dbReference type="Proteomes" id="UP000008680">
    <property type="component" value="Chromosome"/>
</dbReference>
<feature type="domain" description="Big-1" evidence="2">
    <location>
        <begin position="1714"/>
        <end position="1805"/>
    </location>
</feature>
<evidence type="ECO:0000259" key="2">
    <source>
        <dbReference type="PROSITE" id="PS51127"/>
    </source>
</evidence>
<gene>
    <name evidence="3" type="ordered locus">mru_2048</name>
</gene>